<reference evidence="1 2" key="1">
    <citation type="submission" date="2016-08" db="EMBL/GenBank/DDBJ databases">
        <authorList>
            <person name="Seilhamer J.J."/>
        </authorList>
    </citation>
    <scope>NUCLEOTIDE SEQUENCE [LARGE SCALE GENOMIC DNA]</scope>
    <source>
        <strain evidence="1 2">A37T2</strain>
    </source>
</reference>
<dbReference type="Proteomes" id="UP000242818">
    <property type="component" value="Unassembled WGS sequence"/>
</dbReference>
<name>A0A1C4GAF9_9BACT</name>
<proteinExistence type="predicted"/>
<keyword evidence="2" id="KW-1185">Reference proteome</keyword>
<organism evidence="1 2">
    <name type="scientific">Chitinophaga costaii</name>
    <dbReference type="NCBI Taxonomy" id="1335309"/>
    <lineage>
        <taxon>Bacteria</taxon>
        <taxon>Pseudomonadati</taxon>
        <taxon>Bacteroidota</taxon>
        <taxon>Chitinophagia</taxon>
        <taxon>Chitinophagales</taxon>
        <taxon>Chitinophagaceae</taxon>
        <taxon>Chitinophaga</taxon>
    </lineage>
</organism>
<dbReference type="AlphaFoldDB" id="A0A1C4GAF9"/>
<gene>
    <name evidence="1" type="ORF">GA0116948_1461</name>
</gene>
<feature type="non-terminal residue" evidence="1">
    <location>
        <position position="1"/>
    </location>
</feature>
<sequence length="68" mass="7266">GPSIVLRVMAGDVITIGTKAYYTNTGANTRYASTADMITSLLQALPPADKQTVRMCLREAAPRCPPLL</sequence>
<dbReference type="EMBL" id="FMAR01000046">
    <property type="protein sequence ID" value="SCC65198.1"/>
    <property type="molecule type" value="Genomic_DNA"/>
</dbReference>
<evidence type="ECO:0000313" key="1">
    <source>
        <dbReference type="EMBL" id="SCC65198.1"/>
    </source>
</evidence>
<dbReference type="RefSeq" id="WP_170876097.1">
    <property type="nucleotide sequence ID" value="NZ_FMAR01000046.1"/>
</dbReference>
<accession>A0A1C4GAF9</accession>
<protein>
    <submittedName>
        <fullName evidence="1">Uncharacterized protein</fullName>
    </submittedName>
</protein>
<evidence type="ECO:0000313" key="2">
    <source>
        <dbReference type="Proteomes" id="UP000242818"/>
    </source>
</evidence>